<dbReference type="InterPro" id="IPR002921">
    <property type="entry name" value="Fungal_lipase-type"/>
</dbReference>
<dbReference type="Proteomes" id="UP001258315">
    <property type="component" value="Unassembled WGS sequence"/>
</dbReference>
<accession>A0ABU3GWK1</accession>
<name>A0ABU3GWK1_9SPHI</name>
<evidence type="ECO:0000259" key="1">
    <source>
        <dbReference type="Pfam" id="PF01764"/>
    </source>
</evidence>
<dbReference type="EMBL" id="JAVLVU010000001">
    <property type="protein sequence ID" value="MDT3404149.1"/>
    <property type="molecule type" value="Genomic_DNA"/>
</dbReference>
<evidence type="ECO:0000313" key="2">
    <source>
        <dbReference type="EMBL" id="MDT3404149.1"/>
    </source>
</evidence>
<dbReference type="InterPro" id="IPR029058">
    <property type="entry name" value="AB_hydrolase_fold"/>
</dbReference>
<protein>
    <recommendedName>
        <fullName evidence="1">Fungal lipase-type domain-containing protein</fullName>
    </recommendedName>
</protein>
<comment type="caution">
    <text evidence="2">The sequence shown here is derived from an EMBL/GenBank/DDBJ whole genome shotgun (WGS) entry which is preliminary data.</text>
</comment>
<dbReference type="Pfam" id="PF01764">
    <property type="entry name" value="Lipase_3"/>
    <property type="match status" value="1"/>
</dbReference>
<reference evidence="3" key="1">
    <citation type="submission" date="2023-07" db="EMBL/GenBank/DDBJ databases">
        <title>Functional and genomic diversity of the sorghum phyllosphere microbiome.</title>
        <authorList>
            <person name="Shade A."/>
        </authorList>
    </citation>
    <scope>NUCLEOTIDE SEQUENCE [LARGE SCALE GENOMIC DNA]</scope>
    <source>
        <strain evidence="3">SORGH_AS_0422</strain>
    </source>
</reference>
<dbReference type="SUPFAM" id="SSF53474">
    <property type="entry name" value="alpha/beta-Hydrolases"/>
    <property type="match status" value="1"/>
</dbReference>
<gene>
    <name evidence="2" type="ORF">QE417_003221</name>
</gene>
<keyword evidence="3" id="KW-1185">Reference proteome</keyword>
<dbReference type="Gene3D" id="3.40.50.1820">
    <property type="entry name" value="alpha/beta hydrolase"/>
    <property type="match status" value="1"/>
</dbReference>
<organism evidence="2 3">
    <name type="scientific">Mucilaginibacter terrae</name>
    <dbReference type="NCBI Taxonomy" id="1955052"/>
    <lineage>
        <taxon>Bacteria</taxon>
        <taxon>Pseudomonadati</taxon>
        <taxon>Bacteroidota</taxon>
        <taxon>Sphingobacteriia</taxon>
        <taxon>Sphingobacteriales</taxon>
        <taxon>Sphingobacteriaceae</taxon>
        <taxon>Mucilaginibacter</taxon>
    </lineage>
</organism>
<dbReference type="RefSeq" id="WP_311951487.1">
    <property type="nucleotide sequence ID" value="NZ_JAVLVU010000001.1"/>
</dbReference>
<feature type="domain" description="Fungal lipase-type" evidence="1">
    <location>
        <begin position="83"/>
        <end position="239"/>
    </location>
</feature>
<proteinExistence type="predicted"/>
<sequence>MRSIFTILLTLTIYTSAKAQLKPGFDIQEYLEMLRISRQQTDSSIKFDETPKPQHYKRAYRSAVGPLVNRWELWADAEHKTAVISIRGTTSEGISWLENFYAAMVPAIGQLQLNDSTKFDYHLAENPKAAVHVGWLLGMADISPTVIQQVNKLYKSQGYKNIIIMGHSQGAAIAYLLRSHWAWLQKQLVIPADITFKTYCSAPPKPGNLYYAYDYNYLTRGGWGIAVTNAADWVPQTPFSIQTLDDFADPNPFGSIDAAVKGQSFFVKLYIKHVYNRLRKPPLRAVKNNRKYLGHMVYKFIKKSLPQFVEPQYADANLYTSCGVPVILMPDDVYRQKFPEDPKNVFTNHMFWPYYYLAEKEYRQPKTP</sequence>
<evidence type="ECO:0000313" key="3">
    <source>
        <dbReference type="Proteomes" id="UP001258315"/>
    </source>
</evidence>